<protein>
    <recommendedName>
        <fullName evidence="3">Beta protein</fullName>
    </recommendedName>
</protein>
<sequence>MVIPDNIVYMPSVRTSKYNLAALKELSPEVKSQIIPRVIVRGDNTTDLDSFLNDWNGMPLFLEISNYLLDIDCVLNISLNDNSNHFLNKLNFFQEKCGISSNLIPVINETSNEKLRDIVQLGIKTANSFELIGIVLDVSANFDKSLNILNSLLAAFSDEAISKTILIIDSGKIDNLNQINLDNLTEAFKIVKNFNFYSIITSSTSYPSTRPSAGETATHTCIDPVWQNRFNNQLNKIEKKIIYGDYAATDPSGEAIEFDFAVHPIPYATYLLNDSFEWFTLREGKGGEYEKFRIIAQKIRDQNGYHGDDFCYATNQIKIIADHSRGKAGNQAFWNKLKINQHISAIIKLNNDGYLGAIGLTHNQEDNDDG</sequence>
<accession>N8X3E0</accession>
<proteinExistence type="predicted"/>
<dbReference type="Pfam" id="PF14350">
    <property type="entry name" value="Beta_protein"/>
    <property type="match status" value="1"/>
</dbReference>
<gene>
    <name evidence="1" type="ORF">F964_00571</name>
</gene>
<dbReference type="PATRIC" id="fig|1217656.3.peg.555"/>
<dbReference type="RefSeq" id="WP_004817490.1">
    <property type="nucleotide sequence ID" value="NZ_KB849455.1"/>
</dbReference>
<name>N8X3E0_ACIGI</name>
<reference evidence="1 2" key="1">
    <citation type="submission" date="2013-02" db="EMBL/GenBank/DDBJ databases">
        <title>The Genome Sequence of Acinetobacter guillouiae NIPH 991.</title>
        <authorList>
            <consortium name="The Broad Institute Genome Sequencing Platform"/>
            <consortium name="The Broad Institute Genome Sequencing Center for Infectious Disease"/>
            <person name="Cerqueira G."/>
            <person name="Feldgarden M."/>
            <person name="Courvalin P."/>
            <person name="Perichon B."/>
            <person name="Grillot-Courvalin C."/>
            <person name="Clermont D."/>
            <person name="Rocha E."/>
            <person name="Yoon E.-J."/>
            <person name="Nemec A."/>
            <person name="Walker B."/>
            <person name="Young S.K."/>
            <person name="Zeng Q."/>
            <person name="Gargeya S."/>
            <person name="Fitzgerald M."/>
            <person name="Haas B."/>
            <person name="Abouelleil A."/>
            <person name="Alvarado L."/>
            <person name="Arachchi H.M."/>
            <person name="Berlin A.M."/>
            <person name="Chapman S.B."/>
            <person name="Dewar J."/>
            <person name="Goldberg J."/>
            <person name="Griggs A."/>
            <person name="Gujja S."/>
            <person name="Hansen M."/>
            <person name="Howarth C."/>
            <person name="Imamovic A."/>
            <person name="Larimer J."/>
            <person name="McCowan C."/>
            <person name="Murphy C."/>
            <person name="Neiman D."/>
            <person name="Pearson M."/>
            <person name="Priest M."/>
            <person name="Roberts A."/>
            <person name="Saif S."/>
            <person name="Shea T."/>
            <person name="Sisk P."/>
            <person name="Sykes S."/>
            <person name="Wortman J."/>
            <person name="Nusbaum C."/>
            <person name="Birren B."/>
        </authorList>
    </citation>
    <scope>NUCLEOTIDE SEQUENCE [LARGE SCALE GENOMIC DNA]</scope>
    <source>
        <strain evidence="1 2">NIPH 991</strain>
    </source>
</reference>
<evidence type="ECO:0008006" key="3">
    <source>
        <dbReference type="Google" id="ProtNLM"/>
    </source>
</evidence>
<dbReference type="Proteomes" id="UP000013148">
    <property type="component" value="Unassembled WGS sequence"/>
</dbReference>
<evidence type="ECO:0000313" key="2">
    <source>
        <dbReference type="Proteomes" id="UP000013148"/>
    </source>
</evidence>
<keyword evidence="2" id="KW-1185">Reference proteome</keyword>
<dbReference type="HOGENOM" id="CLU_930231_0_0_6"/>
<dbReference type="AlphaFoldDB" id="N8X3E0"/>
<comment type="caution">
    <text evidence="1">The sequence shown here is derived from an EMBL/GenBank/DDBJ whole genome shotgun (WGS) entry which is preliminary data.</text>
</comment>
<organism evidence="1 2">
    <name type="scientific">Acinetobacter guillouiae NIPH 991</name>
    <dbReference type="NCBI Taxonomy" id="1217656"/>
    <lineage>
        <taxon>Bacteria</taxon>
        <taxon>Pseudomonadati</taxon>
        <taxon>Pseudomonadota</taxon>
        <taxon>Gammaproteobacteria</taxon>
        <taxon>Moraxellales</taxon>
        <taxon>Moraxellaceae</taxon>
        <taxon>Acinetobacter</taxon>
    </lineage>
</organism>
<dbReference type="InterPro" id="IPR025683">
    <property type="entry name" value="Protein_beta"/>
</dbReference>
<evidence type="ECO:0000313" key="1">
    <source>
        <dbReference type="EMBL" id="ENV18771.1"/>
    </source>
</evidence>
<dbReference type="EMBL" id="APPJ01000004">
    <property type="protein sequence ID" value="ENV18771.1"/>
    <property type="molecule type" value="Genomic_DNA"/>
</dbReference>